<evidence type="ECO:0000259" key="6">
    <source>
        <dbReference type="PROSITE" id="PS50011"/>
    </source>
</evidence>
<feature type="domain" description="Protein kinase" evidence="6">
    <location>
        <begin position="15"/>
        <end position="263"/>
    </location>
</feature>
<keyword evidence="4" id="KW-0067">ATP-binding</keyword>
<dbReference type="SUPFAM" id="SSF56112">
    <property type="entry name" value="Protein kinase-like (PK-like)"/>
    <property type="match status" value="1"/>
</dbReference>
<dbReference type="GO" id="GO:0005524">
    <property type="term" value="F:ATP binding"/>
    <property type="evidence" value="ECO:0007669"/>
    <property type="project" value="UniProtKB-KW"/>
</dbReference>
<name>A0A9W6RZM3_9ACTN</name>
<evidence type="ECO:0000256" key="1">
    <source>
        <dbReference type="ARBA" id="ARBA00022679"/>
    </source>
</evidence>
<gene>
    <name evidence="7" type="ORF">Airi02_023630</name>
</gene>
<dbReference type="PANTHER" id="PTHR43289:SF34">
    <property type="entry name" value="SERINE_THREONINE-PROTEIN KINASE YBDM-RELATED"/>
    <property type="match status" value="1"/>
</dbReference>
<dbReference type="InterPro" id="IPR008266">
    <property type="entry name" value="Tyr_kinase_AS"/>
</dbReference>
<dbReference type="RefSeq" id="WP_285569951.1">
    <property type="nucleotide sequence ID" value="NZ_BSTK01000003.1"/>
</dbReference>
<dbReference type="InterPro" id="IPR007210">
    <property type="entry name" value="ABC_Gly_betaine_transp_sub-bd"/>
</dbReference>
<dbReference type="Gene3D" id="3.30.200.20">
    <property type="entry name" value="Phosphorylase Kinase, domain 1"/>
    <property type="match status" value="1"/>
</dbReference>
<protein>
    <recommendedName>
        <fullName evidence="6">Protein kinase domain-containing protein</fullName>
    </recommendedName>
</protein>
<dbReference type="SUPFAM" id="SSF53850">
    <property type="entry name" value="Periplasmic binding protein-like II"/>
    <property type="match status" value="1"/>
</dbReference>
<proteinExistence type="predicted"/>
<evidence type="ECO:0000256" key="4">
    <source>
        <dbReference type="ARBA" id="ARBA00022840"/>
    </source>
</evidence>
<keyword evidence="2" id="KW-0547">Nucleotide-binding</keyword>
<dbReference type="GO" id="GO:0004674">
    <property type="term" value="F:protein serine/threonine kinase activity"/>
    <property type="evidence" value="ECO:0007669"/>
    <property type="project" value="TreeGrafter"/>
</dbReference>
<reference evidence="7" key="1">
    <citation type="submission" date="2023-03" db="EMBL/GenBank/DDBJ databases">
        <title>Actinoallomurus iriomotensis NBRC 103684.</title>
        <authorList>
            <person name="Ichikawa N."/>
            <person name="Sato H."/>
            <person name="Tonouchi N."/>
        </authorList>
    </citation>
    <scope>NUCLEOTIDE SEQUENCE</scope>
    <source>
        <strain evidence="7">NBRC 103684</strain>
    </source>
</reference>
<dbReference type="Gene3D" id="3.40.190.10">
    <property type="entry name" value="Periplasmic binding protein-like II"/>
    <property type="match status" value="1"/>
</dbReference>
<organism evidence="7 8">
    <name type="scientific">Actinoallomurus iriomotensis</name>
    <dbReference type="NCBI Taxonomy" id="478107"/>
    <lineage>
        <taxon>Bacteria</taxon>
        <taxon>Bacillati</taxon>
        <taxon>Actinomycetota</taxon>
        <taxon>Actinomycetes</taxon>
        <taxon>Streptosporangiales</taxon>
        <taxon>Thermomonosporaceae</taxon>
        <taxon>Actinoallomurus</taxon>
    </lineage>
</organism>
<dbReference type="InterPro" id="IPR000719">
    <property type="entry name" value="Prot_kinase_dom"/>
</dbReference>
<dbReference type="GO" id="GO:0022857">
    <property type="term" value="F:transmembrane transporter activity"/>
    <property type="evidence" value="ECO:0007669"/>
    <property type="project" value="InterPro"/>
</dbReference>
<dbReference type="CDD" id="cd14014">
    <property type="entry name" value="STKc_PknB_like"/>
    <property type="match status" value="1"/>
</dbReference>
<dbReference type="EMBL" id="BSTK01000003">
    <property type="protein sequence ID" value="GLY84434.1"/>
    <property type="molecule type" value="Genomic_DNA"/>
</dbReference>
<dbReference type="Pfam" id="PF00069">
    <property type="entry name" value="Pkinase"/>
    <property type="match status" value="1"/>
</dbReference>
<dbReference type="PROSITE" id="PS00109">
    <property type="entry name" value="PROTEIN_KINASE_TYR"/>
    <property type="match status" value="1"/>
</dbReference>
<keyword evidence="8" id="KW-1185">Reference proteome</keyword>
<dbReference type="CDD" id="cd13606">
    <property type="entry name" value="PBP2_ProX_like"/>
    <property type="match status" value="1"/>
</dbReference>
<evidence type="ECO:0000313" key="8">
    <source>
        <dbReference type="Proteomes" id="UP001165074"/>
    </source>
</evidence>
<accession>A0A9W6RZM3</accession>
<dbReference type="GO" id="GO:0043190">
    <property type="term" value="C:ATP-binding cassette (ABC) transporter complex"/>
    <property type="evidence" value="ECO:0007669"/>
    <property type="project" value="InterPro"/>
</dbReference>
<keyword evidence="3" id="KW-0418">Kinase</keyword>
<evidence type="ECO:0000256" key="5">
    <source>
        <dbReference type="SAM" id="MobiDB-lite"/>
    </source>
</evidence>
<evidence type="ECO:0000313" key="7">
    <source>
        <dbReference type="EMBL" id="GLY84434.1"/>
    </source>
</evidence>
<dbReference type="InterPro" id="IPR011009">
    <property type="entry name" value="Kinase-like_dom_sf"/>
</dbReference>
<dbReference type="Pfam" id="PF04069">
    <property type="entry name" value="OpuAC"/>
    <property type="match status" value="1"/>
</dbReference>
<dbReference type="PROSITE" id="PS50011">
    <property type="entry name" value="PROTEIN_KINASE_DOM"/>
    <property type="match status" value="1"/>
</dbReference>
<keyword evidence="1" id="KW-0808">Transferase</keyword>
<dbReference type="PANTHER" id="PTHR43289">
    <property type="entry name" value="MITOGEN-ACTIVATED PROTEIN KINASE KINASE KINASE 20-RELATED"/>
    <property type="match status" value="1"/>
</dbReference>
<sequence length="630" mass="67839">MQPLRPEDPDHIGPYRLAGRLGEGGQGVVYRAEQDDGTPVALKVLHPRLLRGARAYDRLRDEITAVRRVADFCTARIIELGSDGDRSYLVSEYVDGPSLQEFTESGGPLTGGALARLMVGTASALAAIHRAGVLHRDFTPYNVLMGPDGPRVIDFGIARVLDAGATVTSGLVGTPAYTAPELLRGEHHTPAADIWGWAVTMTFAATGRPAFGIDSVAAVFNRILRDDPDIAAVPPPYRDTIRRCLAKDPRDRPEAPDILLRLLGYQDVEEAAAAIRLPEGVRPADHLTVDRPERGGDRDRTRPDRFTRPDRTPVLRRRRRVRTLLAAGAAAVAVGAATLAFTLWPDGGARHAGGPPSVPPPAVTVGSANFAESSLLGEVYAQALEAKGYRVTRRFNLGDRETYFPLVRSGQIDVIPEYTGALAVSLDRTSTAATAAQVDAVLARTLPPQLELLRSAPAEDKDTVTVTRKTAERYGLRTIADLRPVAGDLVMGGPPEFQTRHQGLVGLRGTYGLNFRSYQPFQTDDRTTLVAQLEDGRIDAADLFATEPAIAEGGLVVLQDPKHVFSAQNVTPLAYRSSLSATGRSALDAVSAKLTTDALLRMNVRVLADRTPARTVAADWLRQVGLVTTP</sequence>
<evidence type="ECO:0000256" key="3">
    <source>
        <dbReference type="ARBA" id="ARBA00022777"/>
    </source>
</evidence>
<evidence type="ECO:0000256" key="2">
    <source>
        <dbReference type="ARBA" id="ARBA00022741"/>
    </source>
</evidence>
<feature type="region of interest" description="Disordered" evidence="5">
    <location>
        <begin position="284"/>
        <end position="313"/>
    </location>
</feature>
<dbReference type="AlphaFoldDB" id="A0A9W6RZM3"/>
<dbReference type="Gene3D" id="3.40.190.120">
    <property type="entry name" value="Osmoprotection protein (prox), domain 2"/>
    <property type="match status" value="1"/>
</dbReference>
<comment type="caution">
    <text evidence="7">The sequence shown here is derived from an EMBL/GenBank/DDBJ whole genome shotgun (WGS) entry which is preliminary data.</text>
</comment>
<dbReference type="Gene3D" id="1.10.510.10">
    <property type="entry name" value="Transferase(Phosphotransferase) domain 1"/>
    <property type="match status" value="1"/>
</dbReference>
<dbReference type="Proteomes" id="UP001165074">
    <property type="component" value="Unassembled WGS sequence"/>
</dbReference>